<evidence type="ECO:0000313" key="2">
    <source>
        <dbReference type="Proteomes" id="UP000657574"/>
    </source>
</evidence>
<sequence>MGAWVGPSYLLRDGEGGPQVSEYNGHQYVGVDLHRRRSVSVRQTEDGVQLSAVRIQ</sequence>
<proteinExistence type="predicted"/>
<reference evidence="1" key="2">
    <citation type="submission" date="2020-09" db="EMBL/GenBank/DDBJ databases">
        <authorList>
            <person name="Sun Q."/>
            <person name="Ohkuma M."/>
        </authorList>
    </citation>
    <scope>NUCLEOTIDE SEQUENCE</scope>
    <source>
        <strain evidence="1">JCM 3086</strain>
    </source>
</reference>
<accession>A0A917PEL6</accession>
<comment type="caution">
    <text evidence="1">The sequence shown here is derived from an EMBL/GenBank/DDBJ whole genome shotgun (WGS) entry which is preliminary data.</text>
</comment>
<protein>
    <submittedName>
        <fullName evidence="1">Uncharacterized protein</fullName>
    </submittedName>
</protein>
<dbReference type="AlphaFoldDB" id="A0A917PEL6"/>
<evidence type="ECO:0000313" key="1">
    <source>
        <dbReference type="EMBL" id="GGJ72881.1"/>
    </source>
</evidence>
<reference evidence="1" key="1">
    <citation type="journal article" date="2014" name="Int. J. Syst. Evol. Microbiol.">
        <title>Complete genome sequence of Corynebacterium casei LMG S-19264T (=DSM 44701T), isolated from a smear-ripened cheese.</title>
        <authorList>
            <consortium name="US DOE Joint Genome Institute (JGI-PGF)"/>
            <person name="Walter F."/>
            <person name="Albersmeier A."/>
            <person name="Kalinowski J."/>
            <person name="Ruckert C."/>
        </authorList>
    </citation>
    <scope>NUCLEOTIDE SEQUENCE</scope>
    <source>
        <strain evidence="1">JCM 3086</strain>
    </source>
</reference>
<keyword evidence="2" id="KW-1185">Reference proteome</keyword>
<name>A0A917PEL6_9ACTN</name>
<gene>
    <name evidence="1" type="ORF">GCM10010121_099350</name>
</gene>
<dbReference type="EMBL" id="BMQA01000163">
    <property type="protein sequence ID" value="GGJ72881.1"/>
    <property type="molecule type" value="Genomic_DNA"/>
</dbReference>
<organism evidence="1 2">
    <name type="scientific">Streptomyces brasiliensis</name>
    <dbReference type="NCBI Taxonomy" id="1954"/>
    <lineage>
        <taxon>Bacteria</taxon>
        <taxon>Bacillati</taxon>
        <taxon>Actinomycetota</taxon>
        <taxon>Actinomycetes</taxon>
        <taxon>Kitasatosporales</taxon>
        <taxon>Streptomycetaceae</taxon>
        <taxon>Streptomyces</taxon>
    </lineage>
</organism>
<dbReference type="Proteomes" id="UP000657574">
    <property type="component" value="Unassembled WGS sequence"/>
</dbReference>